<dbReference type="KEGG" id="tvl:FAZ95_08105"/>
<dbReference type="Proteomes" id="UP000298656">
    <property type="component" value="Chromosome 1"/>
</dbReference>
<dbReference type="SUPFAM" id="SSF46894">
    <property type="entry name" value="C-terminal effector domain of the bipartite response regulators"/>
    <property type="match status" value="1"/>
</dbReference>
<dbReference type="PANTHER" id="PTHR44688">
    <property type="entry name" value="DNA-BINDING TRANSCRIPTIONAL ACTIVATOR DEVR_DOSR"/>
    <property type="match status" value="1"/>
</dbReference>
<dbReference type="InterPro" id="IPR016032">
    <property type="entry name" value="Sig_transdc_resp-reg_C-effctor"/>
</dbReference>
<dbReference type="OrthoDB" id="9794397at2"/>
<dbReference type="InterPro" id="IPR000792">
    <property type="entry name" value="Tscrpt_reg_LuxR_C"/>
</dbReference>
<organism evidence="5 6">
    <name type="scientific">Trinickia violacea</name>
    <dbReference type="NCBI Taxonomy" id="2571746"/>
    <lineage>
        <taxon>Bacteria</taxon>
        <taxon>Pseudomonadati</taxon>
        <taxon>Pseudomonadota</taxon>
        <taxon>Betaproteobacteria</taxon>
        <taxon>Burkholderiales</taxon>
        <taxon>Burkholderiaceae</taxon>
        <taxon>Trinickia</taxon>
    </lineage>
</organism>
<keyword evidence="3" id="KW-0804">Transcription</keyword>
<evidence type="ECO:0000256" key="1">
    <source>
        <dbReference type="ARBA" id="ARBA00023015"/>
    </source>
</evidence>
<accession>A0A4P8IJZ2</accession>
<evidence type="ECO:0000259" key="4">
    <source>
        <dbReference type="PROSITE" id="PS50043"/>
    </source>
</evidence>
<name>A0A4P8IJZ2_9BURK</name>
<dbReference type="EMBL" id="CP040077">
    <property type="protein sequence ID" value="QCP49142.1"/>
    <property type="molecule type" value="Genomic_DNA"/>
</dbReference>
<dbReference type="Gene3D" id="1.10.10.10">
    <property type="entry name" value="Winged helix-like DNA-binding domain superfamily/Winged helix DNA-binding domain"/>
    <property type="match status" value="1"/>
</dbReference>
<dbReference type="Pfam" id="PF00196">
    <property type="entry name" value="GerE"/>
    <property type="match status" value="1"/>
</dbReference>
<dbReference type="PROSITE" id="PS50043">
    <property type="entry name" value="HTH_LUXR_2"/>
    <property type="match status" value="1"/>
</dbReference>
<dbReference type="GO" id="GO:0006355">
    <property type="term" value="P:regulation of DNA-templated transcription"/>
    <property type="evidence" value="ECO:0007669"/>
    <property type="project" value="InterPro"/>
</dbReference>
<gene>
    <name evidence="5" type="ORF">FAZ95_08105</name>
</gene>
<dbReference type="PRINTS" id="PR00038">
    <property type="entry name" value="HTHLUXR"/>
</dbReference>
<evidence type="ECO:0000256" key="3">
    <source>
        <dbReference type="ARBA" id="ARBA00023163"/>
    </source>
</evidence>
<dbReference type="SMART" id="SM00421">
    <property type="entry name" value="HTH_LUXR"/>
    <property type="match status" value="1"/>
</dbReference>
<dbReference type="AlphaFoldDB" id="A0A4P8IJZ2"/>
<keyword evidence="2" id="KW-0238">DNA-binding</keyword>
<reference evidence="5 6" key="1">
    <citation type="submission" date="2019-05" db="EMBL/GenBank/DDBJ databases">
        <title>Burkholderia sp. DHOD12, isolated from subtropical forest soil.</title>
        <authorList>
            <person name="Gao Z.-H."/>
            <person name="Qiu L.-H."/>
        </authorList>
    </citation>
    <scope>NUCLEOTIDE SEQUENCE [LARGE SCALE GENOMIC DNA]</scope>
    <source>
        <strain evidence="5 6">DHOD12</strain>
    </source>
</reference>
<feature type="domain" description="HTH luxR-type" evidence="4">
    <location>
        <begin position="3"/>
        <end position="68"/>
    </location>
</feature>
<keyword evidence="1" id="KW-0805">Transcription regulation</keyword>
<proteinExistence type="predicted"/>
<dbReference type="InterPro" id="IPR036388">
    <property type="entry name" value="WH-like_DNA-bd_sf"/>
</dbReference>
<dbReference type="GO" id="GO:0003677">
    <property type="term" value="F:DNA binding"/>
    <property type="evidence" value="ECO:0007669"/>
    <property type="project" value="UniProtKB-KW"/>
</dbReference>
<sequence>MSRGSPILKLTQRENVVLGLIAEGFTDREIAEQLSFSISTARKHRENVLGKFQFRKSSQLVIQYFILNAEALKKTIPGTLPTLARFANVKF</sequence>
<evidence type="ECO:0000313" key="5">
    <source>
        <dbReference type="EMBL" id="QCP49142.1"/>
    </source>
</evidence>
<evidence type="ECO:0000313" key="6">
    <source>
        <dbReference type="Proteomes" id="UP000298656"/>
    </source>
</evidence>
<keyword evidence="6" id="KW-1185">Reference proteome</keyword>
<protein>
    <submittedName>
        <fullName evidence="5">Response regulator transcription factor</fullName>
    </submittedName>
</protein>
<dbReference type="PANTHER" id="PTHR44688:SF16">
    <property type="entry name" value="DNA-BINDING TRANSCRIPTIONAL ACTIVATOR DEVR_DOSR"/>
    <property type="match status" value="1"/>
</dbReference>
<evidence type="ECO:0000256" key="2">
    <source>
        <dbReference type="ARBA" id="ARBA00023125"/>
    </source>
</evidence>